<feature type="transmembrane region" description="Helical" evidence="1">
    <location>
        <begin position="88"/>
        <end position="112"/>
    </location>
</feature>
<reference evidence="2 5" key="3">
    <citation type="submission" date="2019-01" db="EMBL/GenBank/DDBJ databases">
        <title>Comparative genomic analysis of Brevibacterium aurantiacum sheds light on its evolution and its adaptation to smear-ripened cheeses.</title>
        <authorList>
            <person name="Moineau S."/>
        </authorList>
    </citation>
    <scope>NUCLEOTIDE SEQUENCE [LARGE SCALE GENOMIC DNA]</scope>
    <source>
        <strain evidence="2 5">SMQ-1420</strain>
    </source>
</reference>
<gene>
    <name evidence="3" type="ORF">CIK79_09585</name>
    <name evidence="2" type="ORF">CXR27_01685</name>
</gene>
<accession>A0A2A3X4D2</accession>
<feature type="transmembrane region" description="Helical" evidence="1">
    <location>
        <begin position="57"/>
        <end position="76"/>
    </location>
</feature>
<keyword evidence="1" id="KW-1133">Transmembrane helix</keyword>
<protein>
    <submittedName>
        <fullName evidence="3">Uncharacterized protein</fullName>
    </submittedName>
</protein>
<dbReference type="AlphaFoldDB" id="A0A2A3X4D2"/>
<keyword evidence="1" id="KW-0472">Membrane</keyword>
<evidence type="ECO:0000313" key="2">
    <source>
        <dbReference type="EMBL" id="AZT95861.1"/>
    </source>
</evidence>
<proteinExistence type="predicted"/>
<dbReference type="Proteomes" id="UP000218377">
    <property type="component" value="Unassembled WGS sequence"/>
</dbReference>
<feature type="transmembrane region" description="Helical" evidence="1">
    <location>
        <begin position="25"/>
        <end position="45"/>
    </location>
</feature>
<evidence type="ECO:0000313" key="3">
    <source>
        <dbReference type="EMBL" id="PCC18519.1"/>
    </source>
</evidence>
<keyword evidence="1" id="KW-0812">Transmembrane</keyword>
<reference evidence="2 5" key="2">
    <citation type="submission" date="2017-12" db="EMBL/GenBank/DDBJ databases">
        <authorList>
            <person name="Levesque S."/>
        </authorList>
    </citation>
    <scope>NUCLEOTIDE SEQUENCE [LARGE SCALE GENOMIC DNA]</scope>
    <source>
        <strain evidence="2 5">SMQ-1420</strain>
    </source>
</reference>
<evidence type="ECO:0000313" key="5">
    <source>
        <dbReference type="Proteomes" id="UP000282731"/>
    </source>
</evidence>
<dbReference type="Proteomes" id="UP000282731">
    <property type="component" value="Chromosome"/>
</dbReference>
<organism evidence="3 4">
    <name type="scientific">Brevibacterium aurantiacum</name>
    <dbReference type="NCBI Taxonomy" id="273384"/>
    <lineage>
        <taxon>Bacteria</taxon>
        <taxon>Bacillati</taxon>
        <taxon>Actinomycetota</taxon>
        <taxon>Actinomycetes</taxon>
        <taxon>Micrococcales</taxon>
        <taxon>Brevibacteriaceae</taxon>
        <taxon>Brevibacterium</taxon>
    </lineage>
</organism>
<dbReference type="EMBL" id="NRGX01000001">
    <property type="protein sequence ID" value="PCC18519.1"/>
    <property type="molecule type" value="Genomic_DNA"/>
</dbReference>
<name>A0A2A3X4D2_BREAU</name>
<reference evidence="3 4" key="1">
    <citation type="journal article" date="2017" name="Elife">
        <title>Extensive horizontal gene transfer in cheese-associated bacteria.</title>
        <authorList>
            <person name="Bonham K.S."/>
            <person name="Wolfe B.E."/>
            <person name="Dutton R.J."/>
        </authorList>
    </citation>
    <scope>NUCLEOTIDE SEQUENCE [LARGE SCALE GENOMIC DNA]</scope>
    <source>
        <strain evidence="3 4">JB5</strain>
    </source>
</reference>
<feature type="transmembrane region" description="Helical" evidence="1">
    <location>
        <begin position="118"/>
        <end position="139"/>
    </location>
</feature>
<sequence length="154" mass="15928">MVQFKHAGSNDAHAGGTIGLMTSKAYTLLLGAGILCAWGSLGVVAKSMLRGQSTPEIIWMVLGGSAVFSLLVWLFFRAKGAALEIKAFLGSKGLGAALIGVYAASFVVPGLIAQSSDVVDLVFTAVVIAVIAGLALFLLRKTFFTPPDTPEGID</sequence>
<dbReference type="EMBL" id="CP025334">
    <property type="protein sequence ID" value="AZT95861.1"/>
    <property type="molecule type" value="Genomic_DNA"/>
</dbReference>
<evidence type="ECO:0000313" key="4">
    <source>
        <dbReference type="Proteomes" id="UP000218377"/>
    </source>
</evidence>
<evidence type="ECO:0000256" key="1">
    <source>
        <dbReference type="SAM" id="Phobius"/>
    </source>
</evidence>